<proteinExistence type="predicted"/>
<evidence type="ECO:0000256" key="6">
    <source>
        <dbReference type="SAM" id="Phobius"/>
    </source>
</evidence>
<feature type="domain" description="Translocation and assembly module TamB C-terminal" evidence="7">
    <location>
        <begin position="1006"/>
        <end position="1350"/>
    </location>
</feature>
<reference evidence="8 9" key="1">
    <citation type="submission" date="2023-07" db="EMBL/GenBank/DDBJ databases">
        <title>Sorghum-associated microbial communities from plants grown in Nebraska, USA.</title>
        <authorList>
            <person name="Schachtman D."/>
        </authorList>
    </citation>
    <scope>NUCLEOTIDE SEQUENCE [LARGE SCALE GENOMIC DNA]</scope>
    <source>
        <strain evidence="8 9">596</strain>
    </source>
</reference>
<dbReference type="Pfam" id="PF04357">
    <property type="entry name" value="TamB"/>
    <property type="match status" value="1"/>
</dbReference>
<dbReference type="InterPro" id="IPR007452">
    <property type="entry name" value="TamB_C"/>
</dbReference>
<comment type="subcellular location">
    <subcellularLocation>
        <location evidence="1">Membrane</location>
        <topology evidence="1">Single-pass membrane protein</topology>
    </subcellularLocation>
</comment>
<evidence type="ECO:0000256" key="4">
    <source>
        <dbReference type="ARBA" id="ARBA00023136"/>
    </source>
</evidence>
<evidence type="ECO:0000313" key="8">
    <source>
        <dbReference type="EMBL" id="MDR6585573.1"/>
    </source>
</evidence>
<evidence type="ECO:0000256" key="1">
    <source>
        <dbReference type="ARBA" id="ARBA00004167"/>
    </source>
</evidence>
<keyword evidence="9" id="KW-1185">Reference proteome</keyword>
<organism evidence="8 9">
    <name type="scientific">Herbaspirillum frisingense</name>
    <dbReference type="NCBI Taxonomy" id="92645"/>
    <lineage>
        <taxon>Bacteria</taxon>
        <taxon>Pseudomonadati</taxon>
        <taxon>Pseudomonadota</taxon>
        <taxon>Betaproteobacteria</taxon>
        <taxon>Burkholderiales</taxon>
        <taxon>Oxalobacteraceae</taxon>
        <taxon>Herbaspirillum</taxon>
    </lineage>
</organism>
<feature type="transmembrane region" description="Helical" evidence="6">
    <location>
        <begin position="39"/>
        <end position="62"/>
    </location>
</feature>
<dbReference type="RefSeq" id="WP_310011458.1">
    <property type="nucleotide sequence ID" value="NZ_JAVDSJ010000005.1"/>
</dbReference>
<protein>
    <submittedName>
        <fullName evidence="8">Translocation and assembly module TamB</fullName>
    </submittedName>
</protein>
<dbReference type="Proteomes" id="UP001260715">
    <property type="component" value="Unassembled WGS sequence"/>
</dbReference>
<keyword evidence="4 6" id="KW-0472">Membrane</keyword>
<feature type="compositionally biased region" description="Low complexity" evidence="5">
    <location>
        <begin position="1"/>
        <end position="13"/>
    </location>
</feature>
<dbReference type="EMBL" id="JAVDSJ010000005">
    <property type="protein sequence ID" value="MDR6585573.1"/>
    <property type="molecule type" value="Genomic_DNA"/>
</dbReference>
<dbReference type="PANTHER" id="PTHR36985">
    <property type="entry name" value="TRANSLOCATION AND ASSEMBLY MODULE SUBUNIT TAMB"/>
    <property type="match status" value="1"/>
</dbReference>
<keyword evidence="3 6" id="KW-1133">Transmembrane helix</keyword>
<comment type="caution">
    <text evidence="8">The sequence shown here is derived from an EMBL/GenBank/DDBJ whole genome shotgun (WGS) entry which is preliminary data.</text>
</comment>
<evidence type="ECO:0000256" key="3">
    <source>
        <dbReference type="ARBA" id="ARBA00022989"/>
    </source>
</evidence>
<feature type="region of interest" description="Disordered" evidence="5">
    <location>
        <begin position="1"/>
        <end position="32"/>
    </location>
</feature>
<evidence type="ECO:0000313" key="9">
    <source>
        <dbReference type="Proteomes" id="UP001260715"/>
    </source>
</evidence>
<evidence type="ECO:0000256" key="2">
    <source>
        <dbReference type="ARBA" id="ARBA00022692"/>
    </source>
</evidence>
<evidence type="ECO:0000259" key="7">
    <source>
        <dbReference type="Pfam" id="PF04357"/>
    </source>
</evidence>
<dbReference type="PANTHER" id="PTHR36985:SF1">
    <property type="entry name" value="TRANSLOCATION AND ASSEMBLY MODULE SUBUNIT TAMB"/>
    <property type="match status" value="1"/>
</dbReference>
<evidence type="ECO:0000256" key="5">
    <source>
        <dbReference type="SAM" id="MobiDB-lite"/>
    </source>
</evidence>
<gene>
    <name evidence="8" type="ORF">J2W50_003791</name>
</gene>
<sequence length="1351" mass="143891">MSDQPQASQDSSPTPEPPGPRRSRKRAGKMGRMGRTGRILAWSGGTLALLLLATAGTSLYALKTESGTRLLWNGAVKALDGKLSGQLLGGTVADGLRLRALHYQDGQRILDIDSIDARWHLAVLQRKFSIDYLRVGTVQLKQQPSPSEPTTLPTSLDIPLAVEIGEISLGHLSLVQGTSTTELSDLKLHGSSDGVQHTLVLDRVMTPYGQATALLHLNGKRPFAIGGGLELTGAYQQGEFKEQYQLAAQLSGSLEELGIALTAGGDKLKGNADVVATPFAAVPLKRARVDLQHLNPQAFNAAAPAADLNLRADLAPPAGLAANAPLQVAGRVDITNARPGSLDQQLLPLLSASADLQLDLQQQTLSRLDIRLPRNARIEGGGQFRPGSTAPGRESPMAGQFKLRVNELDLSQIHRQVRPTRLSGPVDVTLAPNAQQLLLTLQDSALKLHVDTVIGADRIQVREASLTAGKSRLETAGSLQTVGAMDYAVKGRLLDFDPTAVLQAVTPPPVNKGRRTRSAAPSQPVRARINMDFDAAGALSPELKVKLGFRIHDSSYGDLPMSGRGDLQLAGMRLLPSRANLQVAGNTLDLDGSFGKAGDKLRLKVDAPQLARLGYGLSGLLRLDGTVSGTRQRPDVVANFQAEQLQFGAHKLHHLAGQSELHSNLAAGVASPDNRLALTLEGDGYSGPQAELSRLAIKLDGTYARHTLALQAKGKLQDQTLDLAVGAHGQVTEKTKGQYGWAGSIDQFSNQGFPRIALGSPLTLDASADGIEAGSTRIEIDRAAIELKRLSYQQGRLASAGQVRALDLGRVLELVQQFSGTPAPVKTDLVLDSDWDFSLAERASGYLQIARRSGDVRITTSTGEATLGLSELKLRSDFQGEQMRVSGRVDAARIGSLDLGGEVGLRRIDQLLALDAASPLNLRARLDVPQLKRVGDLIGPQLSLNGKLSADLNAAGTLGQPRLSGAINGDNLALTEFDQGIQLKDGIVRIVMDSNVIELRQIEFHGGRGTLRAGGKIQLGADNPDLNATLTADHLELFASPDRQLMLSGEGKISNVNEQLRVDGKFIVDRGLFDLPKSSAPKLGDDVVIVSRSGKNRVGAAASSQQKLEAATEKPASKFAPVINLAVDLGNDFRFRGSGADLLLRGDMMVRSEPLSPLRATGTINVAEGSYEAFGTKLNIERGIINFQGPIANPNINILAMRRNQDVEAGVSVTGNANQPRVQLVSEPNVPDDEKLSWMMFGHGTDSSNIGQRNASSQALALVGNMGGKRIAKDIGLDQFSIGSSESGLTDEQVVNLGKAITQKITLGYEQSLQGAASVAKATWQISRRWSVVARAGTINGLNILFSRRYD</sequence>
<accession>A0ABU1PKC4</accession>
<name>A0ABU1PKC4_9BURK</name>
<keyword evidence="2 6" id="KW-0812">Transmembrane</keyword>